<feature type="binding site" evidence="7">
    <location>
        <begin position="164"/>
        <end position="166"/>
    </location>
    <ligand>
        <name>beta-D-galactose</name>
        <dbReference type="ChEBI" id="CHEBI:27667"/>
    </ligand>
</feature>
<feature type="active site" description="Proton acceptor" evidence="5">
    <location>
        <position position="285"/>
    </location>
</feature>
<evidence type="ECO:0000256" key="6">
    <source>
        <dbReference type="PIRSR" id="PIRSR005096-2"/>
    </source>
</evidence>
<dbReference type="UniPathway" id="UPA00242"/>
<dbReference type="CDD" id="cd09019">
    <property type="entry name" value="galactose_mutarotase_like"/>
    <property type="match status" value="1"/>
</dbReference>
<keyword evidence="3" id="KW-0413">Isomerase</keyword>
<keyword evidence="9" id="KW-1185">Reference proteome</keyword>
<sequence length="320" mass="34362">MTQPVEDFITLDGADGLKAVFSPAGAQLVALYIPTKSGGPVQTVIGSSGRLDAPEGDSWAGAICGRYANRIAGASFSLDGVTYHLPANEGSKQLHGGADGFGHLSWKAEKAGNEVVFRLDSPDGDMGYPGALEVKAAYGLNGHTLYLEMTATTTKPTVVNLTHHVYWNLLGKGDILGHMMQIPASRYTPVNADLIPVGPLADVAGTRFDFREKRPIAGPYDHNFALDAGRGALHLGARAIEPVTGRTLEVWTTEPGMQLYTGEHFTPAIKAPFSELLKNAGFALEPQTFPNAPNEPSYPSSVLRPGETYRHRIEWRFSGF</sequence>
<dbReference type="Gene3D" id="2.70.98.10">
    <property type="match status" value="1"/>
</dbReference>
<dbReference type="GO" id="GO:0033499">
    <property type="term" value="P:galactose catabolic process via UDP-galactose, Leloir pathway"/>
    <property type="evidence" value="ECO:0007669"/>
    <property type="project" value="TreeGrafter"/>
</dbReference>
<feature type="binding site" evidence="6">
    <location>
        <position position="221"/>
    </location>
    <ligand>
        <name>beta-D-galactose</name>
        <dbReference type="ChEBI" id="CHEBI:27667"/>
    </ligand>
</feature>
<accession>A0A1I4WHB2</accession>
<dbReference type="EMBL" id="PJNW01000008">
    <property type="protein sequence ID" value="PKR89132.1"/>
    <property type="molecule type" value="Genomic_DNA"/>
</dbReference>
<reference evidence="8 9" key="1">
    <citation type="submission" date="2017-12" db="EMBL/GenBank/DDBJ databases">
        <title>Anaerobic carbon monoxide metabolism by Pleomorphomonas carboxyditropha sp. nov., a new mesophilic hydrogenogenic carboxidotroph.</title>
        <authorList>
            <person name="Esquivel-Elizondo S."/>
            <person name="Krajmalnik-Brown R."/>
        </authorList>
    </citation>
    <scope>NUCLEOTIDE SEQUENCE [LARGE SCALE GENOMIC DNA]</scope>
    <source>
        <strain evidence="8 9">R5-392</strain>
    </source>
</reference>
<dbReference type="AlphaFoldDB" id="A0A1I4WHB2"/>
<feature type="binding site" evidence="7">
    <location>
        <begin position="69"/>
        <end position="70"/>
    </location>
    <ligand>
        <name>beta-D-galactose</name>
        <dbReference type="ChEBI" id="CHEBI:27667"/>
    </ligand>
</feature>
<dbReference type="SUPFAM" id="SSF74650">
    <property type="entry name" value="Galactose mutarotase-like"/>
    <property type="match status" value="1"/>
</dbReference>
<gene>
    <name evidence="8" type="ORF">CXZ10_11500</name>
</gene>
<dbReference type="InterPro" id="IPR015443">
    <property type="entry name" value="Aldose_1-epimerase"/>
</dbReference>
<evidence type="ECO:0000256" key="2">
    <source>
        <dbReference type="ARBA" id="ARBA00006206"/>
    </source>
</evidence>
<dbReference type="Pfam" id="PF01263">
    <property type="entry name" value="Aldose_epim"/>
    <property type="match status" value="1"/>
</dbReference>
<dbReference type="GO" id="GO:0004034">
    <property type="term" value="F:aldose 1-epimerase activity"/>
    <property type="evidence" value="ECO:0007669"/>
    <property type="project" value="TreeGrafter"/>
</dbReference>
<proteinExistence type="inferred from homology"/>
<comment type="similarity">
    <text evidence="2">Belongs to the aldose epimerase family.</text>
</comment>
<dbReference type="InterPro" id="IPR014718">
    <property type="entry name" value="GH-type_carb-bd"/>
</dbReference>
<dbReference type="RefSeq" id="WP_101289388.1">
    <property type="nucleotide sequence ID" value="NZ_FOUQ01000017.1"/>
</dbReference>
<dbReference type="GO" id="GO:0006006">
    <property type="term" value="P:glucose metabolic process"/>
    <property type="evidence" value="ECO:0007669"/>
    <property type="project" value="TreeGrafter"/>
</dbReference>
<dbReference type="InterPro" id="IPR008183">
    <property type="entry name" value="Aldose_1/G6P_1-epimerase"/>
</dbReference>
<comment type="pathway">
    <text evidence="1">Carbohydrate metabolism; hexose metabolism.</text>
</comment>
<organism evidence="8 9">
    <name type="scientific">Pleomorphomonas diazotrophica</name>
    <dbReference type="NCBI Taxonomy" id="1166257"/>
    <lineage>
        <taxon>Bacteria</taxon>
        <taxon>Pseudomonadati</taxon>
        <taxon>Pseudomonadota</taxon>
        <taxon>Alphaproteobacteria</taxon>
        <taxon>Hyphomicrobiales</taxon>
        <taxon>Pleomorphomonadaceae</taxon>
        <taxon>Pleomorphomonas</taxon>
    </lineage>
</organism>
<keyword evidence="4" id="KW-0119">Carbohydrate metabolism</keyword>
<feature type="active site" description="Proton donor" evidence="5">
    <location>
        <position position="164"/>
    </location>
</feature>
<dbReference type="GO" id="GO:0030246">
    <property type="term" value="F:carbohydrate binding"/>
    <property type="evidence" value="ECO:0007669"/>
    <property type="project" value="InterPro"/>
</dbReference>
<dbReference type="PIRSF" id="PIRSF005096">
    <property type="entry name" value="GALM"/>
    <property type="match status" value="1"/>
</dbReference>
<evidence type="ECO:0000256" key="5">
    <source>
        <dbReference type="PIRSR" id="PIRSR005096-1"/>
    </source>
</evidence>
<dbReference type="PANTHER" id="PTHR10091:SF0">
    <property type="entry name" value="GALACTOSE MUTAROTASE"/>
    <property type="match status" value="1"/>
</dbReference>
<name>A0A1I4WHB2_9HYPH</name>
<dbReference type="PANTHER" id="PTHR10091">
    <property type="entry name" value="ALDOSE-1-EPIMERASE"/>
    <property type="match status" value="1"/>
</dbReference>
<dbReference type="OrthoDB" id="9779408at2"/>
<dbReference type="InterPro" id="IPR011013">
    <property type="entry name" value="Gal_mutarotase_sf_dom"/>
</dbReference>
<protein>
    <submittedName>
        <fullName evidence="8">Galactose-1-epimerase</fullName>
    </submittedName>
</protein>
<evidence type="ECO:0000256" key="3">
    <source>
        <dbReference type="ARBA" id="ARBA00023235"/>
    </source>
</evidence>
<comment type="caution">
    <text evidence="8">The sequence shown here is derived from an EMBL/GenBank/DDBJ whole genome shotgun (WGS) entry which is preliminary data.</text>
</comment>
<evidence type="ECO:0000313" key="9">
    <source>
        <dbReference type="Proteomes" id="UP000233491"/>
    </source>
</evidence>
<evidence type="ECO:0000313" key="8">
    <source>
        <dbReference type="EMBL" id="PKR89132.1"/>
    </source>
</evidence>
<evidence type="ECO:0000256" key="7">
    <source>
        <dbReference type="PIRSR" id="PIRSR005096-3"/>
    </source>
</evidence>
<evidence type="ECO:0000256" key="1">
    <source>
        <dbReference type="ARBA" id="ARBA00005028"/>
    </source>
</evidence>
<dbReference type="InterPro" id="IPR047215">
    <property type="entry name" value="Galactose_mutarotase-like"/>
</dbReference>
<evidence type="ECO:0000256" key="4">
    <source>
        <dbReference type="ARBA" id="ARBA00023277"/>
    </source>
</evidence>
<dbReference type="Proteomes" id="UP000233491">
    <property type="component" value="Unassembled WGS sequence"/>
</dbReference>